<comment type="catalytic activity">
    <reaction evidence="5">
        <text>N(tele)-phospho-L-histidyl/L-threonyl-[pyruvate, phosphate dikinase] + ADP = N(tele)-phospho-L-histidyl/O-phospho-L-threonyl-[pyruvate, phosphate dikinase] + AMP + H(+)</text>
        <dbReference type="Rhea" id="RHEA:43692"/>
        <dbReference type="Rhea" id="RHEA-COMP:10650"/>
        <dbReference type="Rhea" id="RHEA-COMP:10651"/>
        <dbReference type="ChEBI" id="CHEBI:15378"/>
        <dbReference type="ChEBI" id="CHEBI:30013"/>
        <dbReference type="ChEBI" id="CHEBI:61977"/>
        <dbReference type="ChEBI" id="CHEBI:83586"/>
        <dbReference type="ChEBI" id="CHEBI:456215"/>
        <dbReference type="ChEBI" id="CHEBI:456216"/>
        <dbReference type="EC" id="2.7.11.32"/>
    </reaction>
</comment>
<dbReference type="PANTHER" id="PTHR31756">
    <property type="entry name" value="PYRUVATE, PHOSPHATE DIKINASE REGULATORY PROTEIN 1, CHLOROPLASTIC"/>
    <property type="match status" value="1"/>
</dbReference>
<dbReference type="InterPro" id="IPR005177">
    <property type="entry name" value="Kinase-pyrophosphorylase"/>
</dbReference>
<dbReference type="Proteomes" id="UP000831151">
    <property type="component" value="Chromosome"/>
</dbReference>
<keyword evidence="2 5" id="KW-0808">Transferase</keyword>
<name>A0A9E7DK76_9FIRM</name>
<dbReference type="KEGG" id="fms:M1R53_03640"/>
<evidence type="ECO:0000256" key="3">
    <source>
        <dbReference type="ARBA" id="ARBA00022741"/>
    </source>
</evidence>
<protein>
    <recommendedName>
        <fullName evidence="5">Putative pyruvate, phosphate dikinase regulatory protein</fullName>
        <shortName evidence="5">PPDK regulatory protein</shortName>
        <ecNumber evidence="5">2.7.11.32</ecNumber>
        <ecNumber evidence="5">2.7.4.27</ecNumber>
    </recommendedName>
</protein>
<dbReference type="EMBL" id="CP096649">
    <property type="protein sequence ID" value="UQK59748.1"/>
    <property type="molecule type" value="Genomic_DNA"/>
</dbReference>
<dbReference type="GO" id="GO:0016776">
    <property type="term" value="F:phosphotransferase activity, phosphate group as acceptor"/>
    <property type="evidence" value="ECO:0007669"/>
    <property type="project" value="UniProtKB-UniRule"/>
</dbReference>
<keyword evidence="1 5" id="KW-0723">Serine/threonine-protein kinase</keyword>
<dbReference type="GO" id="GO:0043531">
    <property type="term" value="F:ADP binding"/>
    <property type="evidence" value="ECO:0007669"/>
    <property type="project" value="UniProtKB-UniRule"/>
</dbReference>
<dbReference type="NCBIfam" id="NF003742">
    <property type="entry name" value="PRK05339.1"/>
    <property type="match status" value="1"/>
</dbReference>
<sequence length="273" mass="30971">MNDITIFVISDSIGETAGKIARSCIKQFSPDAYEIKRFPYVDSKDKIFNVFEKAKLVPSVVIFTTVLEEHAQYIEALGKKYNIPTVNVMSKVLESIESVLHQAPIREAGLIRRLDQEYFDKVSAIEFAVKYDDGKDPRGIILADVVLLGISRTSKTPLSMYLANKNYKVANVPLLPEIEPSEFLYDKDKRRIFGLIASDRKINEIRVERMKSLGIEDIGNYACTDRINEELRYSKEIMDKLGCQVIDVTNKAIEETASIIIDSLTRDFGEIDD</sequence>
<dbReference type="InterPro" id="IPR026565">
    <property type="entry name" value="PPDK_reg"/>
</dbReference>
<keyword evidence="7" id="KW-1185">Reference proteome</keyword>
<comment type="catalytic activity">
    <reaction evidence="5">
        <text>N(tele)-phospho-L-histidyl/O-phospho-L-threonyl-[pyruvate, phosphate dikinase] + phosphate + H(+) = N(tele)-phospho-L-histidyl/L-threonyl-[pyruvate, phosphate dikinase] + diphosphate</text>
        <dbReference type="Rhea" id="RHEA:43696"/>
        <dbReference type="Rhea" id="RHEA-COMP:10650"/>
        <dbReference type="Rhea" id="RHEA-COMP:10651"/>
        <dbReference type="ChEBI" id="CHEBI:15378"/>
        <dbReference type="ChEBI" id="CHEBI:30013"/>
        <dbReference type="ChEBI" id="CHEBI:33019"/>
        <dbReference type="ChEBI" id="CHEBI:43474"/>
        <dbReference type="ChEBI" id="CHEBI:61977"/>
        <dbReference type="ChEBI" id="CHEBI:83586"/>
        <dbReference type="EC" id="2.7.4.27"/>
    </reaction>
</comment>
<gene>
    <name evidence="6" type="ORF">M1R53_03640</name>
</gene>
<evidence type="ECO:0000313" key="7">
    <source>
        <dbReference type="Proteomes" id="UP000831151"/>
    </source>
</evidence>
<dbReference type="EC" id="2.7.11.32" evidence="5"/>
<evidence type="ECO:0000313" key="6">
    <source>
        <dbReference type="EMBL" id="UQK59748.1"/>
    </source>
</evidence>
<evidence type="ECO:0000256" key="2">
    <source>
        <dbReference type="ARBA" id="ARBA00022679"/>
    </source>
</evidence>
<dbReference type="RefSeq" id="WP_249243105.1">
    <property type="nucleotide sequence ID" value="NZ_CP096649.1"/>
</dbReference>
<evidence type="ECO:0000256" key="1">
    <source>
        <dbReference type="ARBA" id="ARBA00022527"/>
    </source>
</evidence>
<dbReference type="PANTHER" id="PTHR31756:SF3">
    <property type="entry name" value="PYRUVATE, PHOSPHATE DIKINASE REGULATORY PROTEIN 1, CHLOROPLASTIC"/>
    <property type="match status" value="1"/>
</dbReference>
<dbReference type="GO" id="GO:0005524">
    <property type="term" value="F:ATP binding"/>
    <property type="evidence" value="ECO:0007669"/>
    <property type="project" value="InterPro"/>
</dbReference>
<dbReference type="GO" id="GO:0004674">
    <property type="term" value="F:protein serine/threonine kinase activity"/>
    <property type="evidence" value="ECO:0007669"/>
    <property type="project" value="UniProtKB-UniRule"/>
</dbReference>
<dbReference type="Pfam" id="PF03618">
    <property type="entry name" value="Kinase-PPPase"/>
    <property type="match status" value="1"/>
</dbReference>
<comment type="similarity">
    <text evidence="5">Belongs to the pyruvate, phosphate/water dikinase regulatory protein family. PDRP subfamily.</text>
</comment>
<comment type="function">
    <text evidence="5">Bifunctional serine/threonine kinase and phosphorylase involved in the regulation of the pyruvate, phosphate dikinase (PPDK) by catalyzing its phosphorylation/dephosphorylation.</text>
</comment>
<dbReference type="HAMAP" id="MF_00921">
    <property type="entry name" value="PDRP"/>
    <property type="match status" value="1"/>
</dbReference>
<feature type="binding site" evidence="5">
    <location>
        <begin position="149"/>
        <end position="156"/>
    </location>
    <ligand>
        <name>ADP</name>
        <dbReference type="ChEBI" id="CHEBI:456216"/>
    </ligand>
</feature>
<dbReference type="AlphaFoldDB" id="A0A9E7DK76"/>
<reference evidence="6" key="1">
    <citation type="submission" date="2022-04" db="EMBL/GenBank/DDBJ databases">
        <title>Complete genome sequences of Ezakiella coagulans and Fenollaria massiliensis.</title>
        <authorList>
            <person name="France M.T."/>
            <person name="Clifford J."/>
            <person name="Narina S."/>
            <person name="Rutt L."/>
            <person name="Ravel J."/>
        </authorList>
    </citation>
    <scope>NUCLEOTIDE SEQUENCE</scope>
    <source>
        <strain evidence="6">C0061C2</strain>
    </source>
</reference>
<proteinExistence type="inferred from homology"/>
<evidence type="ECO:0000256" key="4">
    <source>
        <dbReference type="ARBA" id="ARBA00022777"/>
    </source>
</evidence>
<accession>A0A9E7DK76</accession>
<keyword evidence="3 5" id="KW-0547">Nucleotide-binding</keyword>
<dbReference type="EC" id="2.7.4.27" evidence="5"/>
<organism evidence="6 7">
    <name type="scientific">Fenollaria massiliensis</name>
    <dbReference type="NCBI Taxonomy" id="938288"/>
    <lineage>
        <taxon>Bacteria</taxon>
        <taxon>Bacillati</taxon>
        <taxon>Bacillota</taxon>
        <taxon>Clostridia</taxon>
        <taxon>Eubacteriales</taxon>
        <taxon>Fenollaria</taxon>
    </lineage>
</organism>
<keyword evidence="4 5" id="KW-0418">Kinase</keyword>
<evidence type="ECO:0000256" key="5">
    <source>
        <dbReference type="HAMAP-Rule" id="MF_00921"/>
    </source>
</evidence>